<evidence type="ECO:0000256" key="1">
    <source>
        <dbReference type="SAM" id="MobiDB-lite"/>
    </source>
</evidence>
<keyword evidence="3" id="KW-1185">Reference proteome</keyword>
<sequence>MPGVRCQTWLVSELQRTYVMLLLLGAPATTSLSPQHPLAKASMWAAHSRPAASTPRSLGPWGNPHTKPSGGGALRSWTAQASQEGLGQFEHDASGDSLRQWLLQSHEALGLSRISRQFRSRLMLLPPPPPPPHPYTTYSDVDFNITDIVTRMTFHPPPPPPSFPSPPHH</sequence>
<accession>A0AAE0CDR2</accession>
<protein>
    <submittedName>
        <fullName evidence="2">Uncharacterized protein</fullName>
    </submittedName>
</protein>
<comment type="caution">
    <text evidence="2">The sequence shown here is derived from an EMBL/GenBank/DDBJ whole genome shotgun (WGS) entry which is preliminary data.</text>
</comment>
<organism evidence="2 3">
    <name type="scientific">Cymbomonas tetramitiformis</name>
    <dbReference type="NCBI Taxonomy" id="36881"/>
    <lineage>
        <taxon>Eukaryota</taxon>
        <taxon>Viridiplantae</taxon>
        <taxon>Chlorophyta</taxon>
        <taxon>Pyramimonadophyceae</taxon>
        <taxon>Pyramimonadales</taxon>
        <taxon>Pyramimonadaceae</taxon>
        <taxon>Cymbomonas</taxon>
    </lineage>
</organism>
<reference evidence="2 3" key="1">
    <citation type="journal article" date="2015" name="Genome Biol. Evol.">
        <title>Comparative Genomics of a Bacterivorous Green Alga Reveals Evolutionary Causalities and Consequences of Phago-Mixotrophic Mode of Nutrition.</title>
        <authorList>
            <person name="Burns J.A."/>
            <person name="Paasch A."/>
            <person name="Narechania A."/>
            <person name="Kim E."/>
        </authorList>
    </citation>
    <scope>NUCLEOTIDE SEQUENCE [LARGE SCALE GENOMIC DNA]</scope>
    <source>
        <strain evidence="2 3">PLY_AMNH</strain>
    </source>
</reference>
<dbReference type="AlphaFoldDB" id="A0AAE0CDR2"/>
<proteinExistence type="predicted"/>
<evidence type="ECO:0000313" key="2">
    <source>
        <dbReference type="EMBL" id="KAK3253213.1"/>
    </source>
</evidence>
<dbReference type="EMBL" id="LGRX02024953">
    <property type="protein sequence ID" value="KAK3253213.1"/>
    <property type="molecule type" value="Genomic_DNA"/>
</dbReference>
<feature type="region of interest" description="Disordered" evidence="1">
    <location>
        <begin position="49"/>
        <end position="84"/>
    </location>
</feature>
<dbReference type="Proteomes" id="UP001190700">
    <property type="component" value="Unassembled WGS sequence"/>
</dbReference>
<name>A0AAE0CDR2_9CHLO</name>
<evidence type="ECO:0000313" key="3">
    <source>
        <dbReference type="Proteomes" id="UP001190700"/>
    </source>
</evidence>
<gene>
    <name evidence="2" type="ORF">CYMTET_37525</name>
</gene>